<comment type="function">
    <text evidence="10">Confers DNA tethering and processivity to DNA polymerases and other proteins. Acts as a clamp, forming a ring around DNA (a reaction catalyzed by the clamp-loading complex) which diffuses in an ATP-independent manner freely and bidirectionally along dsDNA. Initially characterized for its ability to contact the catalytic subunit of DNA polymerase III (Pol III), a complex, multichain enzyme responsible for most of the replicative synthesis in bacteria; Pol III exhibits 3'-5' exonuclease proofreading activity. The beta chain is required for initiation of replication as well as for processivity of DNA replication.</text>
</comment>
<dbReference type="InterPro" id="IPR046938">
    <property type="entry name" value="DNA_clamp_sf"/>
</dbReference>
<reference evidence="14 15" key="1">
    <citation type="submission" date="2015-11" db="EMBL/GenBank/DDBJ databases">
        <title>Draft Genome Sequence of the Strain BR 10423 (Rhizobium sp.) isolated from nodules of Mimosa pudica.</title>
        <authorList>
            <person name="Barauna A.C."/>
            <person name="Zilli J.E."/>
            <person name="Simoes-Araujo J.L."/>
            <person name="Reis V.M."/>
            <person name="James E.K."/>
            <person name="Reis F.B.Jr."/>
            <person name="Rouws L.F."/>
            <person name="Passos S.R."/>
            <person name="Gois S.R."/>
        </authorList>
    </citation>
    <scope>NUCLEOTIDE SEQUENCE [LARGE SCALE GENOMIC DNA]</scope>
    <source>
        <strain evidence="14 15">BR10423</strain>
    </source>
</reference>
<dbReference type="Pfam" id="PF02767">
    <property type="entry name" value="DNA_pol3_beta_2"/>
    <property type="match status" value="1"/>
</dbReference>
<keyword evidence="6 10" id="KW-0548">Nucleotidyltransferase</keyword>
<comment type="caution">
    <text evidence="14">The sequence shown here is derived from an EMBL/GenBank/DDBJ whole genome shotgun (WGS) entry which is preliminary data.</text>
</comment>
<dbReference type="RefSeq" id="WP_062374708.1">
    <property type="nucleotide sequence ID" value="NZ_LNCD01000137.1"/>
</dbReference>
<proteinExistence type="inferred from homology"/>
<name>A0A109J4C1_9HYPH</name>
<dbReference type="CDD" id="cd00140">
    <property type="entry name" value="beta_clamp"/>
    <property type="match status" value="1"/>
</dbReference>
<dbReference type="GO" id="GO:0008408">
    <property type="term" value="F:3'-5' exonuclease activity"/>
    <property type="evidence" value="ECO:0007669"/>
    <property type="project" value="InterPro"/>
</dbReference>
<evidence type="ECO:0000313" key="14">
    <source>
        <dbReference type="EMBL" id="KWV42102.1"/>
    </source>
</evidence>
<dbReference type="AlphaFoldDB" id="A0A109J4C1"/>
<comment type="similarity">
    <text evidence="2 10">Belongs to the beta sliding clamp family.</text>
</comment>
<evidence type="ECO:0000256" key="9">
    <source>
        <dbReference type="ARBA" id="ARBA00023125"/>
    </source>
</evidence>
<keyword evidence="7 10" id="KW-0235">DNA replication</keyword>
<evidence type="ECO:0000256" key="3">
    <source>
        <dbReference type="ARBA" id="ARBA00021035"/>
    </source>
</evidence>
<evidence type="ECO:0000256" key="8">
    <source>
        <dbReference type="ARBA" id="ARBA00022932"/>
    </source>
</evidence>
<evidence type="ECO:0000256" key="4">
    <source>
        <dbReference type="ARBA" id="ARBA00022490"/>
    </source>
</evidence>
<keyword evidence="9" id="KW-0238">DNA-binding</keyword>
<dbReference type="PIRSF" id="PIRSF000804">
    <property type="entry name" value="DNA_pol_III_b"/>
    <property type="match status" value="1"/>
</dbReference>
<dbReference type="InterPro" id="IPR022635">
    <property type="entry name" value="DNA_polIII_beta_C"/>
</dbReference>
<keyword evidence="15" id="KW-1185">Reference proteome</keyword>
<evidence type="ECO:0000256" key="1">
    <source>
        <dbReference type="ARBA" id="ARBA00004496"/>
    </source>
</evidence>
<dbReference type="InterPro" id="IPR022634">
    <property type="entry name" value="DNA_polIII_beta_N"/>
</dbReference>
<dbReference type="GO" id="GO:0005737">
    <property type="term" value="C:cytoplasm"/>
    <property type="evidence" value="ECO:0007669"/>
    <property type="project" value="UniProtKB-SubCell"/>
</dbReference>
<evidence type="ECO:0000313" key="15">
    <source>
        <dbReference type="Proteomes" id="UP000068164"/>
    </source>
</evidence>
<dbReference type="GO" id="GO:0003887">
    <property type="term" value="F:DNA-directed DNA polymerase activity"/>
    <property type="evidence" value="ECO:0007669"/>
    <property type="project" value="UniProtKB-UniRule"/>
</dbReference>
<evidence type="ECO:0000259" key="12">
    <source>
        <dbReference type="Pfam" id="PF02767"/>
    </source>
</evidence>
<dbReference type="Pfam" id="PF00712">
    <property type="entry name" value="DNA_pol3_beta"/>
    <property type="match status" value="1"/>
</dbReference>
<feature type="domain" description="DNA polymerase III beta sliding clamp central" evidence="12">
    <location>
        <begin position="137"/>
        <end position="250"/>
    </location>
</feature>
<accession>A0A109J4C1</accession>
<dbReference type="GO" id="GO:0009360">
    <property type="term" value="C:DNA polymerase III complex"/>
    <property type="evidence" value="ECO:0007669"/>
    <property type="project" value="InterPro"/>
</dbReference>
<dbReference type="OrthoDB" id="8396198at2"/>
<keyword evidence="4 10" id="KW-0963">Cytoplasm</keyword>
<dbReference type="GO" id="GO:0006271">
    <property type="term" value="P:DNA strand elongation involved in DNA replication"/>
    <property type="evidence" value="ECO:0007669"/>
    <property type="project" value="TreeGrafter"/>
</dbReference>
<dbReference type="SUPFAM" id="SSF55979">
    <property type="entry name" value="DNA clamp"/>
    <property type="match status" value="3"/>
</dbReference>
<dbReference type="Pfam" id="PF02768">
    <property type="entry name" value="DNA_pol3_beta_3"/>
    <property type="match status" value="1"/>
</dbReference>
<evidence type="ECO:0000256" key="2">
    <source>
        <dbReference type="ARBA" id="ARBA00010752"/>
    </source>
</evidence>
<comment type="subcellular location">
    <subcellularLocation>
        <location evidence="1 10">Cytoplasm</location>
    </subcellularLocation>
</comment>
<dbReference type="PANTHER" id="PTHR30478">
    <property type="entry name" value="DNA POLYMERASE III SUBUNIT BETA"/>
    <property type="match status" value="1"/>
</dbReference>
<evidence type="ECO:0000256" key="10">
    <source>
        <dbReference type="PIRNR" id="PIRNR000804"/>
    </source>
</evidence>
<evidence type="ECO:0000259" key="13">
    <source>
        <dbReference type="Pfam" id="PF02768"/>
    </source>
</evidence>
<evidence type="ECO:0000259" key="11">
    <source>
        <dbReference type="Pfam" id="PF00712"/>
    </source>
</evidence>
<dbReference type="InterPro" id="IPR001001">
    <property type="entry name" value="DNA_polIII_beta"/>
</dbReference>
<evidence type="ECO:0000256" key="7">
    <source>
        <dbReference type="ARBA" id="ARBA00022705"/>
    </source>
</evidence>
<keyword evidence="8 10" id="KW-0239">DNA-directed DNA polymerase</keyword>
<dbReference type="GO" id="GO:0003677">
    <property type="term" value="F:DNA binding"/>
    <property type="evidence" value="ECO:0007669"/>
    <property type="project" value="UniProtKB-UniRule"/>
</dbReference>
<gene>
    <name evidence="14" type="ORF">AS026_21060</name>
</gene>
<feature type="domain" description="DNA polymerase III beta sliding clamp N-terminal" evidence="11">
    <location>
        <begin position="5"/>
        <end position="124"/>
    </location>
</feature>
<organism evidence="14 15">
    <name type="scientific">Rhizobium altiplani</name>
    <dbReference type="NCBI Taxonomy" id="1864509"/>
    <lineage>
        <taxon>Bacteria</taxon>
        <taxon>Pseudomonadati</taxon>
        <taxon>Pseudomonadota</taxon>
        <taxon>Alphaproteobacteria</taxon>
        <taxon>Hyphomicrobiales</taxon>
        <taxon>Rhizobiaceae</taxon>
        <taxon>Rhizobium/Agrobacterium group</taxon>
        <taxon>Rhizobium</taxon>
    </lineage>
</organism>
<comment type="subunit">
    <text evidence="10">Forms a ring-shaped head-to-tail homodimer around DNA.</text>
</comment>
<protein>
    <recommendedName>
        <fullName evidence="3 10">Beta sliding clamp</fullName>
    </recommendedName>
</protein>
<dbReference type="EMBL" id="LNCD01000137">
    <property type="protein sequence ID" value="KWV42102.1"/>
    <property type="molecule type" value="Genomic_DNA"/>
</dbReference>
<evidence type="ECO:0000256" key="5">
    <source>
        <dbReference type="ARBA" id="ARBA00022679"/>
    </source>
</evidence>
<dbReference type="Proteomes" id="UP000068164">
    <property type="component" value="Unassembled WGS sequence"/>
</dbReference>
<keyword evidence="5 10" id="KW-0808">Transferase</keyword>
<dbReference type="SMART" id="SM00480">
    <property type="entry name" value="POL3Bc"/>
    <property type="match status" value="1"/>
</dbReference>
<dbReference type="InterPro" id="IPR022637">
    <property type="entry name" value="DNA_polIII_beta_cen"/>
</dbReference>
<dbReference type="PANTHER" id="PTHR30478:SF0">
    <property type="entry name" value="BETA SLIDING CLAMP"/>
    <property type="match status" value="1"/>
</dbReference>
<evidence type="ECO:0000256" key="6">
    <source>
        <dbReference type="ARBA" id="ARBA00022695"/>
    </source>
</evidence>
<sequence>MADLFFRVHRSQLLPALSAVLAAVDKGSKIPVLANVLLRPDAGQLTLRGTDLDIEIETTCDLLDEGDGMPITIKAKDLHDIVRNLPETAEIDVTTGKFHGQVQIKSGRSSFSIASLPEADFPSIASAVTGASFKMDMTLLAQALGKVSYAALKVDTGRVYLTGIHVRPTDEGRKIDFVAADGRGMALVRIDTTTEAVFDGIILPLKTAAAIQKLFGEAKEPASIEIGRNMMRVECGGISLFSRLIDGTFPPNYREVIPSNPEQEAITTVAALNAAVTRVSLVGTELDKDGIKVTLGDGQMRVELYSKDGESAVDHLPIEYAGEEGYTTGFNSKVLADTLSSIKTQDVRIRFGGTPPNVVFMPIADLDETFVISPMRARSVD</sequence>
<dbReference type="NCBIfam" id="TIGR00663">
    <property type="entry name" value="dnan"/>
    <property type="match status" value="1"/>
</dbReference>
<feature type="domain" description="DNA polymerase III beta sliding clamp C-terminal" evidence="13">
    <location>
        <begin position="254"/>
        <end position="376"/>
    </location>
</feature>
<dbReference type="Gene3D" id="3.10.150.10">
    <property type="entry name" value="DNA Polymerase III, subunit A, domain 2"/>
    <property type="match status" value="3"/>
</dbReference>